<evidence type="ECO:0000256" key="2">
    <source>
        <dbReference type="PROSITE-ProRule" id="PRU00497"/>
    </source>
</evidence>
<dbReference type="InterPro" id="IPR050468">
    <property type="entry name" value="Cuticle_Struct_Prot"/>
</dbReference>
<proteinExistence type="predicted"/>
<evidence type="ECO:0000313" key="3">
    <source>
        <dbReference type="EMBL" id="KAF0306180.1"/>
    </source>
</evidence>
<dbReference type="Pfam" id="PF00379">
    <property type="entry name" value="Chitin_bind_4"/>
    <property type="match status" value="1"/>
</dbReference>
<organism evidence="3 4">
    <name type="scientific">Amphibalanus amphitrite</name>
    <name type="common">Striped barnacle</name>
    <name type="synonym">Balanus amphitrite</name>
    <dbReference type="NCBI Taxonomy" id="1232801"/>
    <lineage>
        <taxon>Eukaryota</taxon>
        <taxon>Metazoa</taxon>
        <taxon>Ecdysozoa</taxon>
        <taxon>Arthropoda</taxon>
        <taxon>Crustacea</taxon>
        <taxon>Multicrustacea</taxon>
        <taxon>Cirripedia</taxon>
        <taxon>Thoracica</taxon>
        <taxon>Thoracicalcarea</taxon>
        <taxon>Balanomorpha</taxon>
        <taxon>Balanoidea</taxon>
        <taxon>Balanidae</taxon>
        <taxon>Amphibalaninae</taxon>
        <taxon>Amphibalanus</taxon>
    </lineage>
</organism>
<dbReference type="PANTHER" id="PTHR10380:SF173">
    <property type="entry name" value="CUTICULAR PROTEIN 47EF, ISOFORM C-RELATED"/>
    <property type="match status" value="1"/>
</dbReference>
<reference evidence="3 4" key="1">
    <citation type="submission" date="2019-07" db="EMBL/GenBank/DDBJ databases">
        <title>Draft genome assembly of a fouling barnacle, Amphibalanus amphitrite (Darwin, 1854): The first reference genome for Thecostraca.</title>
        <authorList>
            <person name="Kim W."/>
        </authorList>
    </citation>
    <scope>NUCLEOTIDE SEQUENCE [LARGE SCALE GENOMIC DNA]</scope>
    <source>
        <strain evidence="3">SNU_AA5</strain>
        <tissue evidence="3">Soma without cirri and trophi</tissue>
    </source>
</reference>
<dbReference type="GO" id="GO:0062129">
    <property type="term" value="C:chitin-based extracellular matrix"/>
    <property type="evidence" value="ECO:0007669"/>
    <property type="project" value="TreeGrafter"/>
</dbReference>
<dbReference type="OrthoDB" id="6343684at2759"/>
<comment type="caution">
    <text evidence="3">The sequence shown here is derived from an EMBL/GenBank/DDBJ whole genome shotgun (WGS) entry which is preliminary data.</text>
</comment>
<evidence type="ECO:0000313" key="4">
    <source>
        <dbReference type="Proteomes" id="UP000440578"/>
    </source>
</evidence>
<dbReference type="EMBL" id="VIIS01000685">
    <property type="protein sequence ID" value="KAF0306180.1"/>
    <property type="molecule type" value="Genomic_DNA"/>
</dbReference>
<dbReference type="InterPro" id="IPR000618">
    <property type="entry name" value="Insect_cuticle"/>
</dbReference>
<keyword evidence="1 2" id="KW-0193">Cuticle</keyword>
<dbReference type="PROSITE" id="PS51155">
    <property type="entry name" value="CHIT_BIND_RR_2"/>
    <property type="match status" value="1"/>
</dbReference>
<gene>
    <name evidence="3" type="primary">CUD1_11</name>
    <name evidence="3" type="ORF">FJT64_022242</name>
</gene>
<keyword evidence="4" id="KW-1185">Reference proteome</keyword>
<dbReference type="AlphaFoldDB" id="A0A6A4WR19"/>
<dbReference type="Proteomes" id="UP000440578">
    <property type="component" value="Unassembled WGS sequence"/>
</dbReference>
<accession>A0A6A4WR19</accession>
<evidence type="ECO:0000256" key="1">
    <source>
        <dbReference type="ARBA" id="ARBA00022460"/>
    </source>
</evidence>
<protein>
    <submittedName>
        <fullName evidence="3">Endocuticle structural glycoprotein SgAbd-1</fullName>
    </submittedName>
</protein>
<dbReference type="PANTHER" id="PTHR10380">
    <property type="entry name" value="CUTICLE PROTEIN"/>
    <property type="match status" value="1"/>
</dbReference>
<name>A0A6A4WR19_AMPAM</name>
<sequence>MKYVSTSTLAGTECAELDRTVVALALVAVAAARPQEVVEKTLEDFGILRMASSQSDDGRTFQYAYETADPAAQDVSGELKQIGEEAGTVQRGSYSFTAPDENGNPVDITINWVADENGFQPQGDAIPVAPVDPNAEAQAAAYASAPQQFE</sequence>
<dbReference type="GO" id="GO:0008010">
    <property type="term" value="F:structural constituent of chitin-based larval cuticle"/>
    <property type="evidence" value="ECO:0007669"/>
    <property type="project" value="TreeGrafter"/>
</dbReference>